<reference evidence="1 2" key="1">
    <citation type="journal article" date="2017" name="Syst. Appl. Microbiol.">
        <title>Soybeans inoculated with root zone soils of Canadian native legumes harbour diverse and novel Bradyrhizobium spp. that possess agricultural potential.</title>
        <authorList>
            <person name="Bromfield E.S.P."/>
            <person name="Cloutier S."/>
            <person name="Tambong J.T."/>
            <person name="Tran Thi T.V."/>
        </authorList>
    </citation>
    <scope>NUCLEOTIDE SEQUENCE [LARGE SCALE GENOMIC DNA]</scope>
    <source>
        <strain evidence="1 2">39S1MB</strain>
    </source>
</reference>
<dbReference type="KEGG" id="brq:CIT40_17190"/>
<protein>
    <submittedName>
        <fullName evidence="1">Uncharacterized protein</fullName>
    </submittedName>
</protein>
<dbReference type="RefSeq" id="WP_094891788.1">
    <property type="nucleotide sequence ID" value="NZ_CP029426.2"/>
</dbReference>
<evidence type="ECO:0000313" key="1">
    <source>
        <dbReference type="EMBL" id="AWM01596.1"/>
    </source>
</evidence>
<dbReference type="EMBL" id="CP029426">
    <property type="protein sequence ID" value="AWM01596.1"/>
    <property type="molecule type" value="Genomic_DNA"/>
</dbReference>
<evidence type="ECO:0000313" key="2">
    <source>
        <dbReference type="Proteomes" id="UP000215884"/>
    </source>
</evidence>
<dbReference type="Proteomes" id="UP000215884">
    <property type="component" value="Chromosome"/>
</dbReference>
<sequence>MSFISKWAGLLGLLAVLVIGDQIRINRPGHKYRLTVEVTTPDGIKTGSGVLAVVPDRNYNRGGRTTMRGEAVFVDLGQNGAKGKNLMALLAHQHGPKLDFDDINYVALRAYGAARGNRVSFNDIQRQTGVVPVQADLVPVLVSFGDPHDPGTARLVAGDKAEAVLGEGYAIRGLTVEVVPNGFWPIDFGGALGEPVTRGLEAKLPWLAAPGDPAATALQAAGLPAGGEAREAFARK</sequence>
<keyword evidence="2" id="KW-1185">Reference proteome</keyword>
<reference evidence="1 2" key="2">
    <citation type="journal article" date="2019" name="Int. J. Syst. Evol. Microbiol.">
        <title>Description and complete genome sequence of Bradyrhizobium amphicarpaeae sp. nov., harbouring photosystem and nitrogen-fixation genes.</title>
        <authorList>
            <person name="Bromfield E.S.P."/>
            <person name="Cloutier S."/>
            <person name="Nguyen H.D.T."/>
        </authorList>
    </citation>
    <scope>NUCLEOTIDE SEQUENCE [LARGE SCALE GENOMIC DNA]</scope>
    <source>
        <strain evidence="1 2">39S1MB</strain>
    </source>
</reference>
<organism evidence="1 2">
    <name type="scientific">Bradyrhizobium amphicarpaeae</name>
    <dbReference type="NCBI Taxonomy" id="1404768"/>
    <lineage>
        <taxon>Bacteria</taxon>
        <taxon>Pseudomonadati</taxon>
        <taxon>Pseudomonadota</taxon>
        <taxon>Alphaproteobacteria</taxon>
        <taxon>Hyphomicrobiales</taxon>
        <taxon>Nitrobacteraceae</taxon>
        <taxon>Bradyrhizobium</taxon>
    </lineage>
</organism>
<proteinExistence type="predicted"/>
<gene>
    <name evidence="1" type="ORF">CIT40_17190</name>
</gene>
<dbReference type="OrthoDB" id="7428686at2"/>
<name>A0A2U8PUV7_9BRAD</name>
<accession>A0A2U8PUV7</accession>
<dbReference type="AlphaFoldDB" id="A0A2U8PUV7"/>